<dbReference type="GO" id="GO:0016287">
    <property type="term" value="F:glycerone-phosphate O-acyltransferase activity"/>
    <property type="evidence" value="ECO:0007669"/>
    <property type="project" value="TreeGrafter"/>
</dbReference>
<name>A0A5M6DTJ0_9BACT</name>
<dbReference type="GO" id="GO:0004366">
    <property type="term" value="F:glycerol-3-phosphate O-acyltransferase activity"/>
    <property type="evidence" value="ECO:0007669"/>
    <property type="project" value="TreeGrafter"/>
</dbReference>
<dbReference type="InterPro" id="IPR002123">
    <property type="entry name" value="Plipid/glycerol_acylTrfase"/>
</dbReference>
<protein>
    <submittedName>
        <fullName evidence="3">Glycerol acyltransferase</fullName>
    </submittedName>
</protein>
<comment type="caution">
    <text evidence="3">The sequence shown here is derived from an EMBL/GenBank/DDBJ whole genome shotgun (WGS) entry which is preliminary data.</text>
</comment>
<evidence type="ECO:0000313" key="4">
    <source>
        <dbReference type="Proteomes" id="UP000323426"/>
    </source>
</evidence>
<feature type="transmembrane region" description="Helical" evidence="1">
    <location>
        <begin position="352"/>
        <end position="372"/>
    </location>
</feature>
<dbReference type="InterPro" id="IPR052744">
    <property type="entry name" value="GPAT/DAPAT"/>
</dbReference>
<dbReference type="Pfam" id="PF01553">
    <property type="entry name" value="Acyltransferase"/>
    <property type="match status" value="1"/>
</dbReference>
<dbReference type="PANTHER" id="PTHR31605">
    <property type="entry name" value="GLYCEROL-3-PHOSPHATE O-ACYLTRANSFERASE 1"/>
    <property type="match status" value="1"/>
</dbReference>
<evidence type="ECO:0000313" key="3">
    <source>
        <dbReference type="EMBL" id="KAA5548735.1"/>
    </source>
</evidence>
<proteinExistence type="predicted"/>
<dbReference type="GO" id="GO:0008654">
    <property type="term" value="P:phospholipid biosynthetic process"/>
    <property type="evidence" value="ECO:0007669"/>
    <property type="project" value="TreeGrafter"/>
</dbReference>
<accession>A0A5M6DTJ0</accession>
<keyword evidence="3" id="KW-0808">Transferase</keyword>
<dbReference type="CDD" id="cd07992">
    <property type="entry name" value="LPLAT_AAK14816-like"/>
    <property type="match status" value="1"/>
</dbReference>
<organism evidence="3 4">
    <name type="scientific">Adhaeribacter rhizoryzae</name>
    <dbReference type="NCBI Taxonomy" id="2607907"/>
    <lineage>
        <taxon>Bacteria</taxon>
        <taxon>Pseudomonadati</taxon>
        <taxon>Bacteroidota</taxon>
        <taxon>Cytophagia</taxon>
        <taxon>Cytophagales</taxon>
        <taxon>Hymenobacteraceae</taxon>
        <taxon>Adhaeribacter</taxon>
    </lineage>
</organism>
<dbReference type="Proteomes" id="UP000323426">
    <property type="component" value="Unassembled WGS sequence"/>
</dbReference>
<evidence type="ECO:0000256" key="1">
    <source>
        <dbReference type="SAM" id="Phobius"/>
    </source>
</evidence>
<keyword evidence="3" id="KW-0012">Acyltransferase</keyword>
<feature type="transmembrane region" description="Helical" evidence="1">
    <location>
        <begin position="378"/>
        <end position="401"/>
    </location>
</feature>
<sequence>MFYAFLKIIFKIALRIFFRRIVVSNKSLIPVNGPLLIAANHPNTFMDPIAIAAVIKPEVNFLAKSTLFSTPFYKWLLQRMNLIPVYRREDGVASSGNNNQTFEQCFRFLNQRGTLLIFPEGNSYNERCLRPLKTGTARIALGTLAQEPNGSEVLLLPVGLNYSEPTRFRSDLFINIGEPIRVAAYAQAYQQDPINTVQQLTDYLRHQLEDLLVTVDSPEEDELVARISAIYNTNLAAEFNLSQEQEDQFVLTKAIAESIRYFNQHEPERVRNISKKIHQYALSLKKLGLQDIFLNNTLENTGLRRKSVPAMLFLLLGLPVFCWGLLTNYIPYYIPDKMATVITREEEFRAPIMMTTGIFTFPIYYALLIWAFYSWHNNIGACLLFAVSLPISGLLSLHYSYRLRLTRSYLKFVALFYRRSSLVNNIRRQRQEIIQKLEEAKAIYLQHLTKITSNS</sequence>
<dbReference type="PANTHER" id="PTHR31605:SF0">
    <property type="entry name" value="GLYCEROL-3-PHOSPHATE O-ACYLTRANSFERASE 1"/>
    <property type="match status" value="1"/>
</dbReference>
<dbReference type="EMBL" id="VWSF01000002">
    <property type="protein sequence ID" value="KAA5548735.1"/>
    <property type="molecule type" value="Genomic_DNA"/>
</dbReference>
<dbReference type="AlphaFoldDB" id="A0A5M6DTJ0"/>
<reference evidence="3 4" key="1">
    <citation type="submission" date="2019-09" db="EMBL/GenBank/DDBJ databases">
        <title>Genome sequence and assembly of Adhaeribacter sp.</title>
        <authorList>
            <person name="Chhetri G."/>
        </authorList>
    </citation>
    <scope>NUCLEOTIDE SEQUENCE [LARGE SCALE GENOMIC DNA]</scope>
    <source>
        <strain evidence="3 4">DK36</strain>
    </source>
</reference>
<evidence type="ECO:0000259" key="2">
    <source>
        <dbReference type="SMART" id="SM00563"/>
    </source>
</evidence>
<dbReference type="SUPFAM" id="SSF69593">
    <property type="entry name" value="Glycerol-3-phosphate (1)-acyltransferase"/>
    <property type="match status" value="1"/>
</dbReference>
<gene>
    <name evidence="3" type="ORF">F0145_04260</name>
</gene>
<dbReference type="SMART" id="SM00563">
    <property type="entry name" value="PlsC"/>
    <property type="match status" value="1"/>
</dbReference>
<dbReference type="RefSeq" id="WP_150087062.1">
    <property type="nucleotide sequence ID" value="NZ_VWSF01000002.1"/>
</dbReference>
<keyword evidence="4" id="KW-1185">Reference proteome</keyword>
<keyword evidence="1" id="KW-1133">Transmembrane helix</keyword>
<feature type="transmembrane region" description="Helical" evidence="1">
    <location>
        <begin position="310"/>
        <end position="331"/>
    </location>
</feature>
<feature type="domain" description="Phospholipid/glycerol acyltransferase" evidence="2">
    <location>
        <begin position="35"/>
        <end position="163"/>
    </location>
</feature>
<keyword evidence="1" id="KW-0812">Transmembrane</keyword>
<keyword evidence="1" id="KW-0472">Membrane</keyword>